<comment type="caution">
    <text evidence="2">The sequence shown here is derived from an EMBL/GenBank/DDBJ whole genome shotgun (WGS) entry which is preliminary data.</text>
</comment>
<feature type="region of interest" description="Disordered" evidence="1">
    <location>
        <begin position="1"/>
        <end position="20"/>
    </location>
</feature>
<reference evidence="2 3" key="1">
    <citation type="submission" date="2019-05" db="EMBL/GenBank/DDBJ databases">
        <title>Another draft genome of Portunus trituberculatus and its Hox gene families provides insights of decapod evolution.</title>
        <authorList>
            <person name="Jeong J.-H."/>
            <person name="Song I."/>
            <person name="Kim S."/>
            <person name="Choi T."/>
            <person name="Kim D."/>
            <person name="Ryu S."/>
            <person name="Kim W."/>
        </authorList>
    </citation>
    <scope>NUCLEOTIDE SEQUENCE [LARGE SCALE GENOMIC DNA]</scope>
    <source>
        <tissue evidence="2">Muscle</tissue>
    </source>
</reference>
<organism evidence="2 3">
    <name type="scientific">Portunus trituberculatus</name>
    <name type="common">Swimming crab</name>
    <name type="synonym">Neptunus trituberculatus</name>
    <dbReference type="NCBI Taxonomy" id="210409"/>
    <lineage>
        <taxon>Eukaryota</taxon>
        <taxon>Metazoa</taxon>
        <taxon>Ecdysozoa</taxon>
        <taxon>Arthropoda</taxon>
        <taxon>Crustacea</taxon>
        <taxon>Multicrustacea</taxon>
        <taxon>Malacostraca</taxon>
        <taxon>Eumalacostraca</taxon>
        <taxon>Eucarida</taxon>
        <taxon>Decapoda</taxon>
        <taxon>Pleocyemata</taxon>
        <taxon>Brachyura</taxon>
        <taxon>Eubrachyura</taxon>
        <taxon>Portunoidea</taxon>
        <taxon>Portunidae</taxon>
        <taxon>Portuninae</taxon>
        <taxon>Portunus</taxon>
    </lineage>
</organism>
<evidence type="ECO:0000313" key="3">
    <source>
        <dbReference type="Proteomes" id="UP000324222"/>
    </source>
</evidence>
<dbReference type="AlphaFoldDB" id="A0A5B7IWS2"/>
<evidence type="ECO:0000313" key="2">
    <source>
        <dbReference type="EMBL" id="MPC84634.1"/>
    </source>
</evidence>
<feature type="compositionally biased region" description="Basic and acidic residues" evidence="1">
    <location>
        <begin position="10"/>
        <end position="20"/>
    </location>
</feature>
<name>A0A5B7IWS2_PORTR</name>
<accession>A0A5B7IWS2</accession>
<dbReference type="Proteomes" id="UP000324222">
    <property type="component" value="Unassembled WGS sequence"/>
</dbReference>
<dbReference type="EMBL" id="VSRR010065965">
    <property type="protein sequence ID" value="MPC84634.1"/>
    <property type="molecule type" value="Genomic_DNA"/>
</dbReference>
<proteinExistence type="predicted"/>
<keyword evidence="3" id="KW-1185">Reference proteome</keyword>
<sequence length="60" mass="7065">MWLGKKSCRRGMENSGLEREPGDEWGLWWGVRMERCCGWRLGKEMEATRCPYVPGIMEKT</sequence>
<protein>
    <submittedName>
        <fullName evidence="2">Uncharacterized protein</fullName>
    </submittedName>
</protein>
<gene>
    <name evidence="2" type="ORF">E2C01_079379</name>
</gene>
<evidence type="ECO:0000256" key="1">
    <source>
        <dbReference type="SAM" id="MobiDB-lite"/>
    </source>
</evidence>